<feature type="domain" description="HTH hxlR-type" evidence="5">
    <location>
        <begin position="66"/>
        <end position="161"/>
    </location>
</feature>
<comment type="caution">
    <text evidence="6">The sequence shown here is derived from an EMBL/GenBank/DDBJ whole genome shotgun (WGS) entry which is preliminary data.</text>
</comment>
<evidence type="ECO:0000313" key="6">
    <source>
        <dbReference type="EMBL" id="PYY29336.1"/>
    </source>
</evidence>
<dbReference type="Gene3D" id="1.10.10.10">
    <property type="entry name" value="Winged helix-like DNA-binding domain superfamily/Winged helix DNA-binding domain"/>
    <property type="match status" value="1"/>
</dbReference>
<evidence type="ECO:0000259" key="5">
    <source>
        <dbReference type="PROSITE" id="PS51118"/>
    </source>
</evidence>
<dbReference type="InterPro" id="IPR036388">
    <property type="entry name" value="WH-like_DNA-bd_sf"/>
</dbReference>
<dbReference type="CDD" id="cd00090">
    <property type="entry name" value="HTH_ARSR"/>
    <property type="match status" value="1"/>
</dbReference>
<dbReference type="AlphaFoldDB" id="A0A2W0C9Y5"/>
<keyword evidence="4" id="KW-1133">Transmembrane helix</keyword>
<accession>A0A2W0C9Y5</accession>
<dbReference type="InterPro" id="IPR002577">
    <property type="entry name" value="HTH_HxlR"/>
</dbReference>
<feature type="transmembrane region" description="Helical" evidence="4">
    <location>
        <begin position="12"/>
        <end position="37"/>
    </location>
</feature>
<protein>
    <submittedName>
        <fullName evidence="6">HxlR family transcriptional regulator</fullName>
    </submittedName>
</protein>
<dbReference type="InterPro" id="IPR011991">
    <property type="entry name" value="ArsR-like_HTH"/>
</dbReference>
<evidence type="ECO:0000256" key="3">
    <source>
        <dbReference type="ARBA" id="ARBA00023163"/>
    </source>
</evidence>
<evidence type="ECO:0000256" key="4">
    <source>
        <dbReference type="SAM" id="Phobius"/>
    </source>
</evidence>
<gene>
    <name evidence="6" type="ORF">PIL02S_02285</name>
</gene>
<dbReference type="PROSITE" id="PS51118">
    <property type="entry name" value="HTH_HXLR"/>
    <property type="match status" value="1"/>
</dbReference>
<dbReference type="GO" id="GO:0003677">
    <property type="term" value="F:DNA binding"/>
    <property type="evidence" value="ECO:0007669"/>
    <property type="project" value="UniProtKB-KW"/>
</dbReference>
<organism evidence="6 7">
    <name type="scientific">Paenibacillus illinoisensis</name>
    <dbReference type="NCBI Taxonomy" id="59845"/>
    <lineage>
        <taxon>Bacteria</taxon>
        <taxon>Bacillati</taxon>
        <taxon>Bacillota</taxon>
        <taxon>Bacilli</taxon>
        <taxon>Bacillales</taxon>
        <taxon>Paenibacillaceae</taxon>
        <taxon>Paenibacillus</taxon>
    </lineage>
</organism>
<keyword evidence="2" id="KW-0238">DNA-binding</keyword>
<proteinExistence type="predicted"/>
<dbReference type="Pfam" id="PF01638">
    <property type="entry name" value="HxlR"/>
    <property type="match status" value="1"/>
</dbReference>
<keyword evidence="1" id="KW-0805">Transcription regulation</keyword>
<dbReference type="EMBL" id="PRLG01000018">
    <property type="protein sequence ID" value="PYY29336.1"/>
    <property type="molecule type" value="Genomic_DNA"/>
</dbReference>
<evidence type="ECO:0000313" key="7">
    <source>
        <dbReference type="Proteomes" id="UP000247459"/>
    </source>
</evidence>
<keyword evidence="4" id="KW-0812">Transmembrane</keyword>
<evidence type="ECO:0000256" key="2">
    <source>
        <dbReference type="ARBA" id="ARBA00023125"/>
    </source>
</evidence>
<dbReference type="InterPro" id="IPR036390">
    <property type="entry name" value="WH_DNA-bd_sf"/>
</dbReference>
<keyword evidence="4" id="KW-0472">Membrane</keyword>
<dbReference type="PANTHER" id="PTHR33204:SF37">
    <property type="entry name" value="HTH-TYPE TRANSCRIPTIONAL REGULATOR YODB"/>
    <property type="match status" value="1"/>
</dbReference>
<dbReference type="PANTHER" id="PTHR33204">
    <property type="entry name" value="TRANSCRIPTIONAL REGULATOR, MARR FAMILY"/>
    <property type="match status" value="1"/>
</dbReference>
<sequence length="161" mass="18895">MYNTYKRVVAWIFAVTFMNECFLFFVRVAVSQALFLYTRQLDHSNIVMRIEVNTLKLRKAKSPSPCLITQAMDIIGKKWVLLIMYQLLSGPKRFTELEAEMAISGRLLSERLKEMEMEGIVTRHMYPEIPPRVEYELTPKGKAIEPVINQIYGWSSDWLKR</sequence>
<dbReference type="SUPFAM" id="SSF46785">
    <property type="entry name" value="Winged helix' DNA-binding domain"/>
    <property type="match status" value="1"/>
</dbReference>
<reference evidence="6 7" key="1">
    <citation type="submission" date="2018-01" db="EMBL/GenBank/DDBJ databases">
        <title>Genome sequence of the PGP bacterium Paenibacillus illinoisensis E3.</title>
        <authorList>
            <person name="Rolli E."/>
            <person name="Marasco R."/>
            <person name="Bessem C."/>
            <person name="Michoud G."/>
            <person name="Gaiarsa S."/>
            <person name="Borin S."/>
            <person name="Daffonchio D."/>
        </authorList>
    </citation>
    <scope>NUCLEOTIDE SEQUENCE [LARGE SCALE GENOMIC DNA]</scope>
    <source>
        <strain evidence="6 7">E3</strain>
    </source>
</reference>
<name>A0A2W0C9Y5_9BACL</name>
<evidence type="ECO:0000256" key="1">
    <source>
        <dbReference type="ARBA" id="ARBA00023015"/>
    </source>
</evidence>
<dbReference type="Proteomes" id="UP000247459">
    <property type="component" value="Unassembled WGS sequence"/>
</dbReference>
<keyword evidence="3" id="KW-0804">Transcription</keyword>